<proteinExistence type="predicted"/>
<name>A0ABR8BPW6_9NOSO</name>
<comment type="caution">
    <text evidence="1">The sequence shown here is derived from an EMBL/GenBank/DDBJ whole genome shotgun (WGS) entry which is preliminary data.</text>
</comment>
<evidence type="ECO:0000313" key="1">
    <source>
        <dbReference type="EMBL" id="MBD2254963.1"/>
    </source>
</evidence>
<reference evidence="1 2" key="1">
    <citation type="journal article" date="2020" name="ISME J.">
        <title>Comparative genomics reveals insights into cyanobacterial evolution and habitat adaptation.</title>
        <authorList>
            <person name="Chen M.Y."/>
            <person name="Teng W.K."/>
            <person name="Zhao L."/>
            <person name="Hu C.X."/>
            <person name="Zhou Y.K."/>
            <person name="Han B.P."/>
            <person name="Song L.R."/>
            <person name="Shu W.S."/>
        </authorList>
    </citation>
    <scope>NUCLEOTIDE SEQUENCE [LARGE SCALE GENOMIC DNA]</scope>
    <source>
        <strain evidence="1 2">FACHB-3921</strain>
    </source>
</reference>
<sequence length="118" mass="13548">MVNVYLPLQLALNTSSQVEPILFNLGTTFQDSVELGQQLELRSTTLPGNRFFTVMVTGFYKESVLVQPESSNIAGEVTEIFLSSRRREDYRKLSALEYFSLYPEELIILHDGVIPDWW</sequence>
<protein>
    <submittedName>
        <fullName evidence="1">Uncharacterized protein</fullName>
    </submittedName>
</protein>
<organism evidence="1 2">
    <name type="scientific">Nostoc parmelioides FACHB-3921</name>
    <dbReference type="NCBI Taxonomy" id="2692909"/>
    <lineage>
        <taxon>Bacteria</taxon>
        <taxon>Bacillati</taxon>
        <taxon>Cyanobacteriota</taxon>
        <taxon>Cyanophyceae</taxon>
        <taxon>Nostocales</taxon>
        <taxon>Nostocaceae</taxon>
        <taxon>Nostoc</taxon>
    </lineage>
</organism>
<gene>
    <name evidence="1" type="ORF">H6G14_27445</name>
</gene>
<dbReference type="EMBL" id="JACJQL010000072">
    <property type="protein sequence ID" value="MBD2254963.1"/>
    <property type="molecule type" value="Genomic_DNA"/>
</dbReference>
<dbReference type="Proteomes" id="UP000621307">
    <property type="component" value="Unassembled WGS sequence"/>
</dbReference>
<keyword evidence="2" id="KW-1185">Reference proteome</keyword>
<accession>A0ABR8BPW6</accession>
<evidence type="ECO:0000313" key="2">
    <source>
        <dbReference type="Proteomes" id="UP000621307"/>
    </source>
</evidence>